<accession>A0A9P5GXE2</accession>
<evidence type="ECO:0000256" key="3">
    <source>
        <dbReference type="ARBA" id="ARBA00022989"/>
    </source>
</evidence>
<evidence type="ECO:0000259" key="8">
    <source>
        <dbReference type="PROSITE" id="PS50850"/>
    </source>
</evidence>
<dbReference type="Proteomes" id="UP000722485">
    <property type="component" value="Unassembled WGS sequence"/>
</dbReference>
<evidence type="ECO:0000313" key="9">
    <source>
        <dbReference type="EMBL" id="KAF7535129.1"/>
    </source>
</evidence>
<dbReference type="AlphaFoldDB" id="A0A9P5GXE2"/>
<feature type="domain" description="Major facilitator superfamily (MFS) profile" evidence="8">
    <location>
        <begin position="106"/>
        <end position="281"/>
    </location>
</feature>
<evidence type="ECO:0000256" key="2">
    <source>
        <dbReference type="ARBA" id="ARBA00022692"/>
    </source>
</evidence>
<comment type="caution">
    <text evidence="9">The sequence shown here is derived from an EMBL/GenBank/DDBJ whole genome shotgun (WGS) entry which is preliminary data.</text>
</comment>
<gene>
    <name evidence="9" type="ORF">G7Z17_g13261</name>
</gene>
<dbReference type="SUPFAM" id="SSF103473">
    <property type="entry name" value="MFS general substrate transporter"/>
    <property type="match status" value="1"/>
</dbReference>
<dbReference type="Pfam" id="PF07690">
    <property type="entry name" value="MFS_1"/>
    <property type="match status" value="1"/>
</dbReference>
<protein>
    <recommendedName>
        <fullName evidence="8">Major facilitator superfamily (MFS) profile domain-containing protein</fullName>
    </recommendedName>
</protein>
<dbReference type="GO" id="GO:0022857">
    <property type="term" value="F:transmembrane transporter activity"/>
    <property type="evidence" value="ECO:0007669"/>
    <property type="project" value="InterPro"/>
</dbReference>
<dbReference type="PANTHER" id="PTHR23501">
    <property type="entry name" value="MAJOR FACILITATOR SUPERFAMILY"/>
    <property type="match status" value="1"/>
</dbReference>
<keyword evidence="5" id="KW-0325">Glycoprotein</keyword>
<keyword evidence="2 7" id="KW-0812">Transmembrane</keyword>
<dbReference type="OrthoDB" id="2351791at2759"/>
<feature type="region of interest" description="Disordered" evidence="6">
    <location>
        <begin position="56"/>
        <end position="99"/>
    </location>
</feature>
<comment type="subcellular location">
    <subcellularLocation>
        <location evidence="1">Membrane</location>
        <topology evidence="1">Multi-pass membrane protein</topology>
    </subcellularLocation>
</comment>
<keyword evidence="4 7" id="KW-0472">Membrane</keyword>
<evidence type="ECO:0000313" key="10">
    <source>
        <dbReference type="Proteomes" id="UP000722485"/>
    </source>
</evidence>
<feature type="transmembrane region" description="Helical" evidence="7">
    <location>
        <begin position="172"/>
        <end position="198"/>
    </location>
</feature>
<keyword evidence="3 7" id="KW-1133">Transmembrane helix</keyword>
<evidence type="ECO:0000256" key="6">
    <source>
        <dbReference type="SAM" id="MobiDB-lite"/>
    </source>
</evidence>
<dbReference type="PANTHER" id="PTHR23501:SF59">
    <property type="entry name" value="MAJOR FACILITATOR SUPERFAMILY (MFS) PROFILE DOMAIN-CONTAINING PROTEIN-RELATED"/>
    <property type="match status" value="1"/>
</dbReference>
<evidence type="ECO:0000256" key="4">
    <source>
        <dbReference type="ARBA" id="ARBA00023136"/>
    </source>
</evidence>
<dbReference type="GO" id="GO:0005886">
    <property type="term" value="C:plasma membrane"/>
    <property type="evidence" value="ECO:0007669"/>
    <property type="project" value="TreeGrafter"/>
</dbReference>
<dbReference type="EMBL" id="JAANBB010000733">
    <property type="protein sequence ID" value="KAF7535129.1"/>
    <property type="molecule type" value="Genomic_DNA"/>
</dbReference>
<dbReference type="InterPro" id="IPR011701">
    <property type="entry name" value="MFS"/>
</dbReference>
<keyword evidence="10" id="KW-1185">Reference proteome</keyword>
<name>A0A9P5GXE2_9HYPO</name>
<organism evidence="9 10">
    <name type="scientific">Cylindrodendrum hubeiense</name>
    <dbReference type="NCBI Taxonomy" id="595255"/>
    <lineage>
        <taxon>Eukaryota</taxon>
        <taxon>Fungi</taxon>
        <taxon>Dikarya</taxon>
        <taxon>Ascomycota</taxon>
        <taxon>Pezizomycotina</taxon>
        <taxon>Sordariomycetes</taxon>
        <taxon>Hypocreomycetidae</taxon>
        <taxon>Hypocreales</taxon>
        <taxon>Nectriaceae</taxon>
        <taxon>Cylindrodendrum</taxon>
    </lineage>
</organism>
<evidence type="ECO:0000256" key="1">
    <source>
        <dbReference type="ARBA" id="ARBA00004141"/>
    </source>
</evidence>
<proteinExistence type="predicted"/>
<evidence type="ECO:0000256" key="5">
    <source>
        <dbReference type="ARBA" id="ARBA00023180"/>
    </source>
</evidence>
<evidence type="ECO:0000256" key="7">
    <source>
        <dbReference type="SAM" id="Phobius"/>
    </source>
</evidence>
<dbReference type="InterPro" id="IPR020846">
    <property type="entry name" value="MFS_dom"/>
</dbReference>
<dbReference type="PROSITE" id="PS50850">
    <property type="entry name" value="MFS"/>
    <property type="match status" value="1"/>
</dbReference>
<dbReference type="Gene3D" id="1.20.1720.10">
    <property type="entry name" value="Multidrug resistance protein D"/>
    <property type="match status" value="1"/>
</dbReference>
<sequence length="281" mass="29965">MNFLSAFTKLSWARDVDFVVAGLMKVYRKPVTTKEQVALISQALHSPSIINTFECKAPTPSRPAMDSPTPEKQPMGPTGQRNSDTPLIENQPAEEKPQTTRSRIPIFLVLSLVTLTQAFDATCICVTLPTIASELDASVSESLSLGTTFLLATTVTQPIFSELSHVVGRKPAYLTALAIFMGGTIICGCARNSIVLLVGRSVQGAGAGGPQALSAVILTDLFSLRQRARWVSFLNISWALGTIAGPLLGGAFAQNENIGWGQAFSSDMTSLSSESGVCSRR</sequence>
<dbReference type="InterPro" id="IPR036259">
    <property type="entry name" value="MFS_trans_sf"/>
</dbReference>
<reference evidence="9" key="1">
    <citation type="submission" date="2020-03" db="EMBL/GenBank/DDBJ databases">
        <title>Draft Genome Sequence of Cylindrodendrum hubeiense.</title>
        <authorList>
            <person name="Buettner E."/>
            <person name="Kellner H."/>
        </authorList>
    </citation>
    <scope>NUCLEOTIDE SEQUENCE</scope>
    <source>
        <strain evidence="9">IHI 201604</strain>
    </source>
</reference>